<keyword evidence="2" id="KW-0813">Transport</keyword>
<dbReference type="EMBL" id="RQTK01000480">
    <property type="protein sequence ID" value="RUS78950.1"/>
    <property type="molecule type" value="Genomic_DNA"/>
</dbReference>
<comment type="caution">
    <text evidence="9">The sequence shown here is derived from an EMBL/GenBank/DDBJ whole genome shotgun (WGS) entry which is preliminary data.</text>
</comment>
<feature type="region of interest" description="Disordered" evidence="7">
    <location>
        <begin position="499"/>
        <end position="534"/>
    </location>
</feature>
<gene>
    <name evidence="9" type="ORF">EGW08_013291</name>
</gene>
<proteinExistence type="predicted"/>
<evidence type="ECO:0000256" key="2">
    <source>
        <dbReference type="ARBA" id="ARBA00022448"/>
    </source>
</evidence>
<evidence type="ECO:0000256" key="7">
    <source>
        <dbReference type="SAM" id="MobiDB-lite"/>
    </source>
</evidence>
<dbReference type="GO" id="GO:0016020">
    <property type="term" value="C:membrane"/>
    <property type="evidence" value="ECO:0007669"/>
    <property type="project" value="UniProtKB-SubCell"/>
</dbReference>
<sequence>MARPSYRYLIIFLMSIGFMISFSLRSAFVMTVTHTSQLEEETPVSIGHAHPLPQSIFVVSQNNSAWNESRENYFWGAPPDKVSEIHPGRQESKSQFYRGCTVYNTSRDYESGYSWSQSVQFYSVYYLGMAPGYVVAGYLLSKVDAHHLIAVGFFMTGFLHLLIPVVFTLSGTGVMVIRVLNGFFESSMQPAALVITKSWAFKGEESTFLSMVLLGTYLSPALASFFVGACLCYISWNASLYILAGLLIIWAVLWCGLSYNSPLNCPHISDSDWKRYKEEQSSGLSGFCSKGHKVPWRDILTSKPVWAIWMAVANKNSNLVVVSSLVPLFFKEVYGIRAADSGLLLIAPFLCNSASIVLSSYVSDSLINSGRLSTTAARKWMQCAGALGEATFLICLIYVPGWRLAAVCLTLAQVMTGFCFPGFGCNTMDLSRRFSGAVSGVVFTGILMVFVITGLVSHLPDNEHFNKWTVVFWINAGIAIFSSVFYLVFASGELQPWGDGEETKELNPSKHSSIQVEKEKQEEEEEEKMSMLKG</sequence>
<protein>
    <recommendedName>
        <fullName evidence="11">Major facilitator superfamily (MFS) profile domain-containing protein</fullName>
    </recommendedName>
</protein>
<evidence type="ECO:0000256" key="8">
    <source>
        <dbReference type="SAM" id="Phobius"/>
    </source>
</evidence>
<dbReference type="InterPro" id="IPR050382">
    <property type="entry name" value="MFS_Na/Anion_cotransporter"/>
</dbReference>
<dbReference type="AlphaFoldDB" id="A0A3S0ZHE4"/>
<dbReference type="Pfam" id="PF07690">
    <property type="entry name" value="MFS_1"/>
    <property type="match status" value="1"/>
</dbReference>
<dbReference type="PANTHER" id="PTHR11662">
    <property type="entry name" value="SOLUTE CARRIER FAMILY 17"/>
    <property type="match status" value="1"/>
</dbReference>
<name>A0A3S0ZHE4_ELYCH</name>
<evidence type="ECO:0000256" key="1">
    <source>
        <dbReference type="ARBA" id="ARBA00004141"/>
    </source>
</evidence>
<dbReference type="InterPro" id="IPR036259">
    <property type="entry name" value="MFS_trans_sf"/>
</dbReference>
<reference evidence="9 10" key="1">
    <citation type="submission" date="2019-01" db="EMBL/GenBank/DDBJ databases">
        <title>A draft genome assembly of the solar-powered sea slug Elysia chlorotica.</title>
        <authorList>
            <person name="Cai H."/>
            <person name="Li Q."/>
            <person name="Fang X."/>
            <person name="Li J."/>
            <person name="Curtis N.E."/>
            <person name="Altenburger A."/>
            <person name="Shibata T."/>
            <person name="Feng M."/>
            <person name="Maeda T."/>
            <person name="Schwartz J.A."/>
            <person name="Shigenobu S."/>
            <person name="Lundholm N."/>
            <person name="Nishiyama T."/>
            <person name="Yang H."/>
            <person name="Hasebe M."/>
            <person name="Li S."/>
            <person name="Pierce S.K."/>
            <person name="Wang J."/>
        </authorList>
    </citation>
    <scope>NUCLEOTIDE SEQUENCE [LARGE SCALE GENOMIC DNA]</scope>
    <source>
        <strain evidence="9">EC2010</strain>
        <tissue evidence="9">Whole organism of an adult</tissue>
    </source>
</reference>
<dbReference type="PANTHER" id="PTHR11662:SF399">
    <property type="entry name" value="FI19708P1-RELATED"/>
    <property type="match status" value="1"/>
</dbReference>
<feature type="transmembrane region" description="Helical" evidence="8">
    <location>
        <begin position="240"/>
        <end position="259"/>
    </location>
</feature>
<comment type="subcellular location">
    <subcellularLocation>
        <location evidence="1">Membrane</location>
        <topology evidence="1">Multi-pass membrane protein</topology>
    </subcellularLocation>
</comment>
<organism evidence="9 10">
    <name type="scientific">Elysia chlorotica</name>
    <name type="common">Eastern emerald elysia</name>
    <name type="synonym">Sea slug</name>
    <dbReference type="NCBI Taxonomy" id="188477"/>
    <lineage>
        <taxon>Eukaryota</taxon>
        <taxon>Metazoa</taxon>
        <taxon>Spiralia</taxon>
        <taxon>Lophotrochozoa</taxon>
        <taxon>Mollusca</taxon>
        <taxon>Gastropoda</taxon>
        <taxon>Heterobranchia</taxon>
        <taxon>Euthyneura</taxon>
        <taxon>Panpulmonata</taxon>
        <taxon>Sacoglossa</taxon>
        <taxon>Placobranchoidea</taxon>
        <taxon>Plakobranchidae</taxon>
        <taxon>Elysia</taxon>
    </lineage>
</organism>
<evidence type="ECO:0008006" key="11">
    <source>
        <dbReference type="Google" id="ProtNLM"/>
    </source>
</evidence>
<evidence type="ECO:0000256" key="5">
    <source>
        <dbReference type="ARBA" id="ARBA00022989"/>
    </source>
</evidence>
<dbReference type="FunFam" id="1.20.1250.20:FF:000003">
    <property type="entry name" value="Solute carrier family 17 member 3"/>
    <property type="match status" value="1"/>
</dbReference>
<evidence type="ECO:0000313" key="9">
    <source>
        <dbReference type="EMBL" id="RUS78950.1"/>
    </source>
</evidence>
<feature type="transmembrane region" description="Helical" evidence="8">
    <location>
        <begin position="123"/>
        <end position="141"/>
    </location>
</feature>
<feature type="transmembrane region" description="Helical" evidence="8">
    <location>
        <begin position="148"/>
        <end position="177"/>
    </location>
</feature>
<keyword evidence="4" id="KW-0769">Symport</keyword>
<evidence type="ECO:0000256" key="4">
    <source>
        <dbReference type="ARBA" id="ARBA00022847"/>
    </source>
</evidence>
<keyword evidence="3 8" id="KW-0812">Transmembrane</keyword>
<dbReference type="SUPFAM" id="SSF103473">
    <property type="entry name" value="MFS general substrate transporter"/>
    <property type="match status" value="1"/>
</dbReference>
<evidence type="ECO:0000256" key="6">
    <source>
        <dbReference type="ARBA" id="ARBA00023136"/>
    </source>
</evidence>
<dbReference type="GO" id="GO:0015293">
    <property type="term" value="F:symporter activity"/>
    <property type="evidence" value="ECO:0007669"/>
    <property type="project" value="UniProtKB-KW"/>
</dbReference>
<feature type="transmembrane region" description="Helical" evidence="8">
    <location>
        <begin position="7"/>
        <end position="28"/>
    </location>
</feature>
<dbReference type="InterPro" id="IPR011701">
    <property type="entry name" value="MFS"/>
</dbReference>
<feature type="transmembrane region" description="Helical" evidence="8">
    <location>
        <begin position="468"/>
        <end position="489"/>
    </location>
</feature>
<keyword evidence="6 8" id="KW-0472">Membrane</keyword>
<feature type="transmembrane region" description="Helical" evidence="8">
    <location>
        <begin position="402"/>
        <end position="424"/>
    </location>
</feature>
<accession>A0A3S0ZHE4</accession>
<feature type="transmembrane region" description="Helical" evidence="8">
    <location>
        <begin position="306"/>
        <end position="330"/>
    </location>
</feature>
<feature type="transmembrane region" description="Helical" evidence="8">
    <location>
        <begin position="436"/>
        <end position="456"/>
    </location>
</feature>
<dbReference type="Gene3D" id="1.20.1250.20">
    <property type="entry name" value="MFS general substrate transporter like domains"/>
    <property type="match status" value="2"/>
</dbReference>
<feature type="transmembrane region" description="Helical" evidence="8">
    <location>
        <begin position="208"/>
        <end position="233"/>
    </location>
</feature>
<feature type="transmembrane region" description="Helical" evidence="8">
    <location>
        <begin position="342"/>
        <end position="362"/>
    </location>
</feature>
<evidence type="ECO:0000313" key="10">
    <source>
        <dbReference type="Proteomes" id="UP000271974"/>
    </source>
</evidence>
<evidence type="ECO:0000256" key="3">
    <source>
        <dbReference type="ARBA" id="ARBA00022692"/>
    </source>
</evidence>
<dbReference type="Proteomes" id="UP000271974">
    <property type="component" value="Unassembled WGS sequence"/>
</dbReference>
<keyword evidence="5 8" id="KW-1133">Transmembrane helix</keyword>
<dbReference type="STRING" id="188477.A0A3S0ZHE4"/>
<dbReference type="OrthoDB" id="2985014at2759"/>
<keyword evidence="10" id="KW-1185">Reference proteome</keyword>